<dbReference type="Pfam" id="PF14322">
    <property type="entry name" value="SusD-like_3"/>
    <property type="match status" value="1"/>
</dbReference>
<dbReference type="InterPro" id="IPR012944">
    <property type="entry name" value="SusD_RagB_dom"/>
</dbReference>
<dbReference type="STRING" id="1194090.SAMN05443144_107197"/>
<evidence type="ECO:0000256" key="1">
    <source>
        <dbReference type="ARBA" id="ARBA00004442"/>
    </source>
</evidence>
<dbReference type="AlphaFoldDB" id="A0A1M5AX66"/>
<evidence type="ECO:0000313" key="9">
    <source>
        <dbReference type="Proteomes" id="UP000184041"/>
    </source>
</evidence>
<comment type="subcellular location">
    <subcellularLocation>
        <location evidence="1">Cell outer membrane</location>
    </subcellularLocation>
</comment>
<dbReference type="CDD" id="cd08977">
    <property type="entry name" value="SusD"/>
    <property type="match status" value="1"/>
</dbReference>
<dbReference type="Pfam" id="PF07980">
    <property type="entry name" value="SusD_RagB"/>
    <property type="match status" value="1"/>
</dbReference>
<dbReference type="GO" id="GO:0009279">
    <property type="term" value="C:cell outer membrane"/>
    <property type="evidence" value="ECO:0007669"/>
    <property type="project" value="UniProtKB-SubCell"/>
</dbReference>
<name>A0A1M5AX66_9BACT</name>
<dbReference type="InterPro" id="IPR033985">
    <property type="entry name" value="SusD-like_N"/>
</dbReference>
<dbReference type="EMBL" id="FQUS01000007">
    <property type="protein sequence ID" value="SHF34736.1"/>
    <property type="molecule type" value="Genomic_DNA"/>
</dbReference>
<feature type="domain" description="RagB/SusD" evidence="6">
    <location>
        <begin position="328"/>
        <end position="504"/>
    </location>
</feature>
<proteinExistence type="inferred from homology"/>
<sequence>MILMKQSTCYLLLLGFIVLVVSGCGDFLSQSDPTSFTDQNYYTQPAHAEAAVNAIYEDLRAVRGGGFGGAPWLMTEFQTGLANTELGQATNSLDIRALDNSADNGYGQTYWNSHYRGIANANEALANIPDIPQMDGVNQNRLLGEARFLRAYYYYNLVRLFGDVPLILEPVGLNSELLEPERTSAAEVYDAIVEDLMWVEQNSGLTFNDESGRVTMGAVKTLLSSVYLTMAGYPLEGGEQYYQLARDKASEVMDSGEYHLFDNYADLHSYDTENSGEHIFMVQFNREIIDHNGLQYVTLPYNQDISLFSAETGGIFAQEEFVDSYEQGDKRTEEKQFYYREFSKVSDRETPINLGGWYLYKFFDQEANTATAVSGLNWPLFRYAEVLLIYAEAENEVSGPTLSAHEAVNKIRRRAEVPELSGLSQADFREAVWKEKWHELSYENKTWFDMVRLRRAYNVETGEFENYVGHTFVYGPTLSERELLFPIPATERRNNENLTQNPGY</sequence>
<protein>
    <submittedName>
        <fullName evidence="8">Starch-binding associating with outer membrane</fullName>
    </submittedName>
</protein>
<evidence type="ECO:0000256" key="5">
    <source>
        <dbReference type="ARBA" id="ARBA00023237"/>
    </source>
</evidence>
<keyword evidence="5" id="KW-0998">Cell outer membrane</keyword>
<dbReference type="Gene3D" id="1.25.40.390">
    <property type="match status" value="1"/>
</dbReference>
<evidence type="ECO:0000259" key="6">
    <source>
        <dbReference type="Pfam" id="PF07980"/>
    </source>
</evidence>
<evidence type="ECO:0000259" key="7">
    <source>
        <dbReference type="Pfam" id="PF14322"/>
    </source>
</evidence>
<keyword evidence="3" id="KW-0732">Signal</keyword>
<dbReference type="PROSITE" id="PS51257">
    <property type="entry name" value="PROKAR_LIPOPROTEIN"/>
    <property type="match status" value="1"/>
</dbReference>
<dbReference type="SUPFAM" id="SSF48452">
    <property type="entry name" value="TPR-like"/>
    <property type="match status" value="1"/>
</dbReference>
<organism evidence="8 9">
    <name type="scientific">Fodinibius roseus</name>
    <dbReference type="NCBI Taxonomy" id="1194090"/>
    <lineage>
        <taxon>Bacteria</taxon>
        <taxon>Pseudomonadati</taxon>
        <taxon>Balneolota</taxon>
        <taxon>Balneolia</taxon>
        <taxon>Balneolales</taxon>
        <taxon>Balneolaceae</taxon>
        <taxon>Fodinibius</taxon>
    </lineage>
</organism>
<reference evidence="8 9" key="1">
    <citation type="submission" date="2016-11" db="EMBL/GenBank/DDBJ databases">
        <authorList>
            <person name="Jaros S."/>
            <person name="Januszkiewicz K."/>
            <person name="Wedrychowicz H."/>
        </authorList>
    </citation>
    <scope>NUCLEOTIDE SEQUENCE [LARGE SCALE GENOMIC DNA]</scope>
    <source>
        <strain evidence="8 9">DSM 21986</strain>
    </source>
</reference>
<gene>
    <name evidence="8" type="ORF">SAMN05443144_107197</name>
</gene>
<comment type="similarity">
    <text evidence="2">Belongs to the SusD family.</text>
</comment>
<keyword evidence="4" id="KW-0472">Membrane</keyword>
<accession>A0A1M5AX66</accession>
<evidence type="ECO:0000256" key="2">
    <source>
        <dbReference type="ARBA" id="ARBA00006275"/>
    </source>
</evidence>
<keyword evidence="9" id="KW-1185">Reference proteome</keyword>
<dbReference type="Proteomes" id="UP000184041">
    <property type="component" value="Unassembled WGS sequence"/>
</dbReference>
<evidence type="ECO:0000313" key="8">
    <source>
        <dbReference type="EMBL" id="SHF34736.1"/>
    </source>
</evidence>
<evidence type="ECO:0000256" key="3">
    <source>
        <dbReference type="ARBA" id="ARBA00022729"/>
    </source>
</evidence>
<dbReference type="InterPro" id="IPR011990">
    <property type="entry name" value="TPR-like_helical_dom_sf"/>
</dbReference>
<evidence type="ECO:0000256" key="4">
    <source>
        <dbReference type="ARBA" id="ARBA00023136"/>
    </source>
</evidence>
<feature type="domain" description="SusD-like N-terminal" evidence="7">
    <location>
        <begin position="98"/>
        <end position="228"/>
    </location>
</feature>